<evidence type="ECO:0000259" key="2">
    <source>
        <dbReference type="Pfam" id="PF01337"/>
    </source>
</evidence>
<dbReference type="RefSeq" id="WP_055774329.1">
    <property type="nucleotide sequence ID" value="NZ_CBCSCF010000007.1"/>
</dbReference>
<name>A0AA40X676_9GAMM</name>
<gene>
    <name evidence="4" type="ORF">BS639_11500</name>
    <name evidence="3" type="ORF">ITX54_22370</name>
</gene>
<dbReference type="AlphaFoldDB" id="A0AA40X676"/>
<dbReference type="Proteomes" id="UP000705283">
    <property type="component" value="Unassembled WGS sequence"/>
</dbReference>
<reference evidence="3" key="3">
    <citation type="submission" date="2020-11" db="EMBL/GenBank/DDBJ databases">
        <authorList>
            <person name="Lee S.D."/>
        </authorList>
    </citation>
    <scope>NUCLEOTIDE SEQUENCE</scope>
    <source>
        <strain evidence="3">SAP-2</strain>
    </source>
</reference>
<reference evidence="3" key="4">
    <citation type="submission" date="2022-09" db="EMBL/GenBank/DDBJ databases">
        <title>Rouxiella aceris sp. nov., isolated from tree sap and emended description of the genus Rhouxiella.</title>
        <authorList>
            <person name="Kim I.S."/>
        </authorList>
    </citation>
    <scope>NUCLEOTIDE SEQUENCE</scope>
    <source>
        <strain evidence="3">SAP-2</strain>
    </source>
</reference>
<feature type="domain" description="Barstar (barnase inhibitor)" evidence="2">
    <location>
        <begin position="1"/>
        <end position="80"/>
    </location>
</feature>
<evidence type="ECO:0000313" key="5">
    <source>
        <dbReference type="Proteomes" id="UP000192722"/>
    </source>
</evidence>
<keyword evidence="5" id="KW-1185">Reference proteome</keyword>
<reference evidence="4 5" key="2">
    <citation type="journal article" date="2017" name="Int. J. Syst. Evol. Microbiol.">
        <title>Rouxiella badensis sp. nov. and Rouxiella silvae sp. nov. isolated from peat bog soil in Germany and emendation of the genus description.</title>
        <authorList>
            <person name="Le Fleche-Mateos A."/>
            <person name="Kugler J.H."/>
            <person name="Hansen S.H."/>
            <person name="Syldatk C."/>
            <person name="Hausmann R."/>
            <person name="Lomprez F."/>
            <person name="Vandenbogaert M."/>
            <person name="Manuguerra J.C."/>
            <person name="Grimont P.A."/>
        </authorList>
    </citation>
    <scope>NUCLEOTIDE SEQUENCE [LARGE SCALE GENOMIC DNA]</scope>
    <source>
        <strain evidence="4 5">213</strain>
    </source>
</reference>
<sequence length="95" mass="10751">MKKVVFDFNHIPDLAAFYADFARQFTLNEQFGANLDALWDEVTGGIALPVEIDFINLNAGRKRRFGALVLLFEEAEEELEGALRFNVFDKAKPNA</sequence>
<comment type="caution">
    <text evidence="3">The sequence shown here is derived from an EMBL/GenBank/DDBJ whole genome shotgun (WGS) entry which is preliminary data.</text>
</comment>
<evidence type="ECO:0000313" key="4">
    <source>
        <dbReference type="EMBL" id="ORJ21106.1"/>
    </source>
</evidence>
<accession>A0AA40X676</accession>
<dbReference type="InterPro" id="IPR035905">
    <property type="entry name" value="Barstar-like_sf"/>
</dbReference>
<dbReference type="InterPro" id="IPR000468">
    <property type="entry name" value="Barstar"/>
</dbReference>
<dbReference type="SUPFAM" id="SSF52038">
    <property type="entry name" value="Barstar-related"/>
    <property type="match status" value="1"/>
</dbReference>
<dbReference type="EMBL" id="JADMKS010000011">
    <property type="protein sequence ID" value="MBF6639412.1"/>
    <property type="molecule type" value="Genomic_DNA"/>
</dbReference>
<dbReference type="Pfam" id="PF01337">
    <property type="entry name" value="Barstar"/>
    <property type="match status" value="1"/>
</dbReference>
<protein>
    <submittedName>
        <fullName evidence="3">Barstar family protein</fullName>
    </submittedName>
</protein>
<reference evidence="4" key="1">
    <citation type="submission" date="2016-12" db="EMBL/GenBank/DDBJ databases">
        <authorList>
            <person name="Le Fleche-Mateos A."/>
        </authorList>
    </citation>
    <scope>NUCLEOTIDE SEQUENCE</scope>
    <source>
        <strain evidence="4">213</strain>
    </source>
</reference>
<comment type="similarity">
    <text evidence="1">Belongs to the barstar family.</text>
</comment>
<dbReference type="Proteomes" id="UP000192722">
    <property type="component" value="Unassembled WGS sequence"/>
</dbReference>
<dbReference type="EMBL" id="MRWD01000024">
    <property type="protein sequence ID" value="ORJ21106.1"/>
    <property type="molecule type" value="Genomic_DNA"/>
</dbReference>
<evidence type="ECO:0000313" key="3">
    <source>
        <dbReference type="EMBL" id="MBF6639412.1"/>
    </source>
</evidence>
<organism evidence="3 6">
    <name type="scientific">Rouxiella silvae</name>
    <dbReference type="NCBI Taxonomy" id="1646373"/>
    <lineage>
        <taxon>Bacteria</taxon>
        <taxon>Pseudomonadati</taxon>
        <taxon>Pseudomonadota</taxon>
        <taxon>Gammaproteobacteria</taxon>
        <taxon>Enterobacterales</taxon>
        <taxon>Yersiniaceae</taxon>
        <taxon>Rouxiella</taxon>
    </lineage>
</organism>
<evidence type="ECO:0000256" key="1">
    <source>
        <dbReference type="ARBA" id="ARBA00006845"/>
    </source>
</evidence>
<evidence type="ECO:0000313" key="6">
    <source>
        <dbReference type="Proteomes" id="UP000705283"/>
    </source>
</evidence>
<proteinExistence type="inferred from homology"/>
<dbReference type="Gene3D" id="3.30.370.10">
    <property type="entry name" value="Barstar-like"/>
    <property type="match status" value="1"/>
</dbReference>